<dbReference type="AlphaFoldDB" id="A0A7T3X2F3"/>
<feature type="coiled-coil region" evidence="1">
    <location>
        <begin position="66"/>
        <end position="123"/>
    </location>
</feature>
<proteinExistence type="predicted"/>
<organism evidence="2">
    <name type="scientific">Aeromonas caviae</name>
    <name type="common">Aeromonas punctata</name>
    <dbReference type="NCBI Taxonomy" id="648"/>
    <lineage>
        <taxon>Bacteria</taxon>
        <taxon>Pseudomonadati</taxon>
        <taxon>Pseudomonadota</taxon>
        <taxon>Gammaproteobacteria</taxon>
        <taxon>Aeromonadales</taxon>
        <taxon>Aeromonadaceae</taxon>
        <taxon>Aeromonas</taxon>
    </lineage>
</organism>
<gene>
    <name evidence="2" type="ORF">JC965_23450</name>
</gene>
<protein>
    <submittedName>
        <fullName evidence="2">Uncharacterized protein</fullName>
    </submittedName>
</protein>
<keyword evidence="1" id="KW-0175">Coiled coil</keyword>
<accession>A0A7T3X2F3</accession>
<evidence type="ECO:0000313" key="2">
    <source>
        <dbReference type="EMBL" id="QQA60818.1"/>
    </source>
</evidence>
<reference evidence="2" key="1">
    <citation type="submission" date="2020-12" db="EMBL/GenBank/DDBJ databases">
        <title>GES Beta-lactamases isolated from hospital effluents in Brazil.</title>
        <authorList>
            <person name="Conte D."/>
            <person name="Mesa D."/>
            <person name="Palmeiro J.K."/>
            <person name="Dalla-Costa L.M."/>
        </authorList>
    </citation>
    <scope>NUCLEOTIDE SEQUENCE [LARGE SCALE GENOMIC DNA]</scope>
    <source>
        <strain evidence="2">Aero21</strain>
    </source>
</reference>
<sequence length="130" mass="15116">MGEISLKTGNNARNGGKNSLNRLIRCVCGKKIGPDPRNFNQRVSLGRNDLLIRTFPRAEREYQKFLREQERDAIRAEKERSALAKQAEKLSIVQAKERLKDELADAQEEYEDRCLERATLRQQFISLQLR</sequence>
<name>A0A7T3X2F3_AERCA</name>
<dbReference type="EMBL" id="CP065937">
    <property type="protein sequence ID" value="QQA60818.1"/>
    <property type="molecule type" value="Genomic_DNA"/>
</dbReference>
<evidence type="ECO:0000256" key="1">
    <source>
        <dbReference type="SAM" id="Coils"/>
    </source>
</evidence>